<dbReference type="Pfam" id="PF13545">
    <property type="entry name" value="HTH_Crp_2"/>
    <property type="match status" value="1"/>
</dbReference>
<dbReference type="GO" id="GO:0003700">
    <property type="term" value="F:DNA-binding transcription factor activity"/>
    <property type="evidence" value="ECO:0007669"/>
    <property type="project" value="TreeGrafter"/>
</dbReference>
<dbReference type="PROSITE" id="PS50042">
    <property type="entry name" value="CNMP_BINDING_3"/>
    <property type="match status" value="1"/>
</dbReference>
<dbReference type="InterPro" id="IPR050397">
    <property type="entry name" value="Env_Response_Regulators"/>
</dbReference>
<keyword evidence="5" id="KW-1185">Reference proteome</keyword>
<dbReference type="InterPro" id="IPR014710">
    <property type="entry name" value="RmlC-like_jellyroll"/>
</dbReference>
<dbReference type="Proteomes" id="UP000238390">
    <property type="component" value="Chromosome"/>
</dbReference>
<name>A0A2R3IUN3_9PSED</name>
<dbReference type="SMART" id="SM00100">
    <property type="entry name" value="cNMP"/>
    <property type="match status" value="1"/>
</dbReference>
<dbReference type="SUPFAM" id="SSF51206">
    <property type="entry name" value="cAMP-binding domain-like"/>
    <property type="match status" value="1"/>
</dbReference>
<dbReference type="GO" id="GO:0003677">
    <property type="term" value="F:DNA binding"/>
    <property type="evidence" value="ECO:0007669"/>
    <property type="project" value="UniProtKB-KW"/>
</dbReference>
<dbReference type="InterPro" id="IPR036388">
    <property type="entry name" value="WH-like_DNA-bd_sf"/>
</dbReference>
<proteinExistence type="predicted"/>
<evidence type="ECO:0000313" key="5">
    <source>
        <dbReference type="Proteomes" id="UP000238390"/>
    </source>
</evidence>
<gene>
    <name evidence="4" type="ORF">CSB93_1206</name>
</gene>
<dbReference type="GO" id="GO:0005829">
    <property type="term" value="C:cytosol"/>
    <property type="evidence" value="ECO:0007669"/>
    <property type="project" value="TreeGrafter"/>
</dbReference>
<keyword evidence="1" id="KW-0805">Transcription regulation</keyword>
<dbReference type="Pfam" id="PF00027">
    <property type="entry name" value="cNMP_binding"/>
    <property type="match status" value="1"/>
</dbReference>
<organism evidence="4 5">
    <name type="scientific">Pseudomonas paraeruginosa</name>
    <dbReference type="NCBI Taxonomy" id="2994495"/>
    <lineage>
        <taxon>Bacteria</taxon>
        <taxon>Pseudomonadati</taxon>
        <taxon>Pseudomonadota</taxon>
        <taxon>Gammaproteobacteria</taxon>
        <taxon>Pseudomonadales</taxon>
        <taxon>Pseudomonadaceae</taxon>
        <taxon>Pseudomonas</taxon>
    </lineage>
</organism>
<dbReference type="PANTHER" id="PTHR24567">
    <property type="entry name" value="CRP FAMILY TRANSCRIPTIONAL REGULATORY PROTEIN"/>
    <property type="match status" value="1"/>
</dbReference>
<evidence type="ECO:0000256" key="3">
    <source>
        <dbReference type="ARBA" id="ARBA00023163"/>
    </source>
</evidence>
<dbReference type="InterPro" id="IPR018490">
    <property type="entry name" value="cNMP-bd_dom_sf"/>
</dbReference>
<protein>
    <submittedName>
        <fullName evidence="4">Cyclic nucleotide-binding domain protein</fullName>
    </submittedName>
</protein>
<keyword evidence="2" id="KW-0238">DNA-binding</keyword>
<dbReference type="AlphaFoldDB" id="A0A2R3IUN3"/>
<sequence>MLPEERLQAIVDCSLFHKLDSQAQLALARMASVRVYRTGEALFRRGDRSGTLFLVCDGWVRLALDRGAKEFSLSLHSRGDVLAEHVLLGVGYHESDCLAITHVRVLRFVSVAISEAILNDLWGSLNARMAQRVQLLLERVEDLSLHTLDTRLARLLCRLSAQRVPLPYLSQGVLASMANASRTKMNQMLRRFQRLGVIEMRGGRIIAVDGERLLMLCDDTGRRPVT</sequence>
<dbReference type="PANTHER" id="PTHR24567:SF74">
    <property type="entry name" value="HTH-TYPE TRANSCRIPTIONAL REGULATOR ARCR"/>
    <property type="match status" value="1"/>
</dbReference>
<dbReference type="InterPro" id="IPR000595">
    <property type="entry name" value="cNMP-bd_dom"/>
</dbReference>
<evidence type="ECO:0000256" key="2">
    <source>
        <dbReference type="ARBA" id="ARBA00023125"/>
    </source>
</evidence>
<dbReference type="InterPro" id="IPR012318">
    <property type="entry name" value="HTH_CRP"/>
</dbReference>
<keyword evidence="3" id="KW-0804">Transcription</keyword>
<dbReference type="InterPro" id="IPR036390">
    <property type="entry name" value="WH_DNA-bd_sf"/>
</dbReference>
<dbReference type="PROSITE" id="PS51063">
    <property type="entry name" value="HTH_CRP_2"/>
    <property type="match status" value="1"/>
</dbReference>
<accession>A0A2R3IUN3</accession>
<dbReference type="EMBL" id="CP027169">
    <property type="protein sequence ID" value="AVK05634.1"/>
    <property type="molecule type" value="Genomic_DNA"/>
</dbReference>
<evidence type="ECO:0000256" key="1">
    <source>
        <dbReference type="ARBA" id="ARBA00023015"/>
    </source>
</evidence>
<reference evidence="4 5" key="1">
    <citation type="submission" date="2018-02" db="EMBL/GenBank/DDBJ databases">
        <title>FDA/CDC Antimicrobial Resistant Isolate Bank Genome Sequencing.</title>
        <authorList>
            <person name="Benahmed F.H."/>
            <person name="Lutgring J.D."/>
            <person name="Yoo B."/>
            <person name="Machado M."/>
            <person name="Brown A."/>
            <person name="McAllister G."/>
            <person name="Perry A."/>
            <person name="Halpin A.L."/>
            <person name="Vavikolanu K."/>
            <person name="Ott S."/>
            <person name="Zhao X."/>
            <person name="Tallon L.J."/>
            <person name="Sadzewicz L."/>
            <person name="Aluvathingal J."/>
            <person name="Nadendla S."/>
            <person name="Voskania-kordi A."/>
            <person name="Simonyan V."/>
            <person name="Patel J."/>
            <person name="Shawar R.M."/>
        </authorList>
    </citation>
    <scope>NUCLEOTIDE SEQUENCE [LARGE SCALE GENOMIC DNA]</scope>
    <source>
        <strain evidence="4 5">AR_0356</strain>
    </source>
</reference>
<dbReference type="Gene3D" id="1.10.10.10">
    <property type="entry name" value="Winged helix-like DNA-binding domain superfamily/Winged helix DNA-binding domain"/>
    <property type="match status" value="1"/>
</dbReference>
<dbReference type="Gene3D" id="2.60.120.10">
    <property type="entry name" value="Jelly Rolls"/>
    <property type="match status" value="1"/>
</dbReference>
<dbReference type="SUPFAM" id="SSF46785">
    <property type="entry name" value="Winged helix' DNA-binding domain"/>
    <property type="match status" value="1"/>
</dbReference>
<evidence type="ECO:0000313" key="4">
    <source>
        <dbReference type="EMBL" id="AVK05634.1"/>
    </source>
</evidence>
<dbReference type="CDD" id="cd00038">
    <property type="entry name" value="CAP_ED"/>
    <property type="match status" value="1"/>
</dbReference>